<reference evidence="2" key="1">
    <citation type="submission" date="2022-11" db="EMBL/GenBank/DDBJ databases">
        <title>Genome Sequence of Cubamyces cubensis.</title>
        <authorList>
            <person name="Buettner E."/>
        </authorList>
    </citation>
    <scope>NUCLEOTIDE SEQUENCE</scope>
    <source>
        <strain evidence="2">MPL-01</strain>
    </source>
</reference>
<feature type="region of interest" description="Disordered" evidence="1">
    <location>
        <begin position="1"/>
        <end position="26"/>
    </location>
</feature>
<evidence type="ECO:0000313" key="2">
    <source>
        <dbReference type="EMBL" id="KAJ8488076.1"/>
    </source>
</evidence>
<protein>
    <submittedName>
        <fullName evidence="2">Uncharacterized protein</fullName>
    </submittedName>
</protein>
<comment type="caution">
    <text evidence="2">The sequence shown here is derived from an EMBL/GenBank/DDBJ whole genome shotgun (WGS) entry which is preliminary data.</text>
</comment>
<dbReference type="AlphaFoldDB" id="A0AAD7TZJ3"/>
<name>A0AAD7TZJ3_9APHY</name>
<dbReference type="Proteomes" id="UP001215151">
    <property type="component" value="Unassembled WGS sequence"/>
</dbReference>
<keyword evidence="3" id="KW-1185">Reference proteome</keyword>
<feature type="compositionally biased region" description="Basic and acidic residues" evidence="1">
    <location>
        <begin position="8"/>
        <end position="26"/>
    </location>
</feature>
<evidence type="ECO:0000313" key="3">
    <source>
        <dbReference type="Proteomes" id="UP001215151"/>
    </source>
</evidence>
<gene>
    <name evidence="2" type="ORF">ONZ51_g3777</name>
</gene>
<dbReference type="EMBL" id="JAPEVG010000068">
    <property type="protein sequence ID" value="KAJ8488076.1"/>
    <property type="molecule type" value="Genomic_DNA"/>
</dbReference>
<sequence length="127" mass="12986">MALAGAEVDAKAQADTEGEALRSRSGEDGADAVLVGLATAALAVEIGQEANTLAEGASKLHAAVDVVATGSCDGAAESPVLEARELAEEVREMVVTNAEPRLIVEALVVRKLSIEEATLDFSRLSLA</sequence>
<organism evidence="2 3">
    <name type="scientific">Trametes cubensis</name>
    <dbReference type="NCBI Taxonomy" id="1111947"/>
    <lineage>
        <taxon>Eukaryota</taxon>
        <taxon>Fungi</taxon>
        <taxon>Dikarya</taxon>
        <taxon>Basidiomycota</taxon>
        <taxon>Agaricomycotina</taxon>
        <taxon>Agaricomycetes</taxon>
        <taxon>Polyporales</taxon>
        <taxon>Polyporaceae</taxon>
        <taxon>Trametes</taxon>
    </lineage>
</organism>
<evidence type="ECO:0000256" key="1">
    <source>
        <dbReference type="SAM" id="MobiDB-lite"/>
    </source>
</evidence>
<accession>A0AAD7TZJ3</accession>
<proteinExistence type="predicted"/>